<accession>A0A7S2W4G1</accession>
<protein>
    <recommendedName>
        <fullName evidence="3">Sulfotransferase domain-containing protein</fullName>
    </recommendedName>
</protein>
<dbReference type="GO" id="GO:0008146">
    <property type="term" value="F:sulfotransferase activity"/>
    <property type="evidence" value="ECO:0007669"/>
    <property type="project" value="InterPro"/>
</dbReference>
<evidence type="ECO:0000256" key="2">
    <source>
        <dbReference type="ARBA" id="ARBA00022679"/>
    </source>
</evidence>
<dbReference type="InterPro" id="IPR027417">
    <property type="entry name" value="P-loop_NTPase"/>
</dbReference>
<keyword evidence="2" id="KW-0808">Transferase</keyword>
<name>A0A7S2W4G1_9STRA</name>
<gene>
    <name evidence="4" type="ORF">RMAR1173_LOCUS2489</name>
</gene>
<dbReference type="Pfam" id="PF00685">
    <property type="entry name" value="Sulfotransfer_1"/>
    <property type="match status" value="1"/>
</dbReference>
<feature type="domain" description="Sulfotransferase" evidence="3">
    <location>
        <begin position="66"/>
        <end position="325"/>
    </location>
</feature>
<evidence type="ECO:0000313" key="4">
    <source>
        <dbReference type="EMBL" id="CAD9665474.1"/>
    </source>
</evidence>
<dbReference type="Gene3D" id="3.40.50.300">
    <property type="entry name" value="P-loop containing nucleotide triphosphate hydrolases"/>
    <property type="match status" value="1"/>
</dbReference>
<dbReference type="PANTHER" id="PTHR11783">
    <property type="entry name" value="SULFOTRANSFERASE SULT"/>
    <property type="match status" value="1"/>
</dbReference>
<evidence type="ECO:0000259" key="3">
    <source>
        <dbReference type="Pfam" id="PF00685"/>
    </source>
</evidence>
<dbReference type="SUPFAM" id="SSF52540">
    <property type="entry name" value="P-loop containing nucleoside triphosphate hydrolases"/>
    <property type="match status" value="1"/>
</dbReference>
<evidence type="ECO:0000256" key="1">
    <source>
        <dbReference type="ARBA" id="ARBA00005771"/>
    </source>
</evidence>
<reference evidence="4" key="1">
    <citation type="submission" date="2021-01" db="EMBL/GenBank/DDBJ databases">
        <authorList>
            <person name="Corre E."/>
            <person name="Pelletier E."/>
            <person name="Niang G."/>
            <person name="Scheremetjew M."/>
            <person name="Finn R."/>
            <person name="Kale V."/>
            <person name="Holt S."/>
            <person name="Cochrane G."/>
            <person name="Meng A."/>
            <person name="Brown T."/>
            <person name="Cohen L."/>
        </authorList>
    </citation>
    <scope>NUCLEOTIDE SEQUENCE</scope>
    <source>
        <strain evidence="4">CCMP1243</strain>
    </source>
</reference>
<organism evidence="4">
    <name type="scientific">Rhizochromulina marina</name>
    <dbReference type="NCBI Taxonomy" id="1034831"/>
    <lineage>
        <taxon>Eukaryota</taxon>
        <taxon>Sar</taxon>
        <taxon>Stramenopiles</taxon>
        <taxon>Ochrophyta</taxon>
        <taxon>Dictyochophyceae</taxon>
        <taxon>Rhizochromulinales</taxon>
        <taxon>Rhizochromulina</taxon>
    </lineage>
</organism>
<proteinExistence type="inferred from homology"/>
<sequence length="336" mass="37565">MLGPLPAGMGNAPLYEYSPRPLPAFGFDAEARNYKLVKFRGVYQNPTFRMAALEELVATFETRFHDVFICTYPKCGTTWMQQICHLLVHGGEQGDRTMYSTCPWLETLVADPILHEREACSYSLEDIHAMPKTRPRFFKSHACFKDLPRGKAPVKTIIVSRNPKDTCVSLWHHAREKPEFNLNGGAPIPGSDGPPPPVEVCPDFDDWVKLFLAGEVECGSWFHFTLEWYAASLQDPDILFLRYEDLVKDPAQGILRVANFIGIGREGEVIAKAVENSSMSAMKTKSGVYAGNVRKGGAGGWRKKITGETNKLFDQVYREQMAGSGLTFDFGEGLIM</sequence>
<dbReference type="AlphaFoldDB" id="A0A7S2W4G1"/>
<dbReference type="InterPro" id="IPR000863">
    <property type="entry name" value="Sulfotransferase_dom"/>
</dbReference>
<dbReference type="EMBL" id="HBHJ01003877">
    <property type="protein sequence ID" value="CAD9665474.1"/>
    <property type="molecule type" value="Transcribed_RNA"/>
</dbReference>
<comment type="similarity">
    <text evidence="1">Belongs to the sulfotransferase 1 family.</text>
</comment>